<dbReference type="Pfam" id="PF00583">
    <property type="entry name" value="Acetyltransf_1"/>
    <property type="match status" value="1"/>
</dbReference>
<comment type="caution">
    <text evidence="2">The sequence shown here is derived from an EMBL/GenBank/DDBJ whole genome shotgun (WGS) entry which is preliminary data.</text>
</comment>
<proteinExistence type="predicted"/>
<dbReference type="OrthoDB" id="362904at2"/>
<dbReference type="AlphaFoldDB" id="A0A2T0W8R9"/>
<dbReference type="Proteomes" id="UP000238205">
    <property type="component" value="Unassembled WGS sequence"/>
</dbReference>
<dbReference type="SUPFAM" id="SSF55729">
    <property type="entry name" value="Acyl-CoA N-acyltransferases (Nat)"/>
    <property type="match status" value="1"/>
</dbReference>
<dbReference type="Gene3D" id="3.40.630.30">
    <property type="match status" value="1"/>
</dbReference>
<reference evidence="2 3" key="1">
    <citation type="submission" date="2018-03" db="EMBL/GenBank/DDBJ databases">
        <title>Genomic Encyclopedia of Archaeal and Bacterial Type Strains, Phase II (KMG-II): from individual species to whole genera.</title>
        <authorList>
            <person name="Goeker M."/>
        </authorList>
    </citation>
    <scope>NUCLEOTIDE SEQUENCE [LARGE SCALE GENOMIC DNA]</scope>
    <source>
        <strain evidence="2 3">DSM 13175</strain>
    </source>
</reference>
<dbReference type="CDD" id="cd04301">
    <property type="entry name" value="NAT_SF"/>
    <property type="match status" value="1"/>
</dbReference>
<dbReference type="InterPro" id="IPR016181">
    <property type="entry name" value="Acyl_CoA_acyltransferase"/>
</dbReference>
<dbReference type="InterPro" id="IPR000182">
    <property type="entry name" value="GNAT_dom"/>
</dbReference>
<dbReference type="EMBL" id="PVTO01000006">
    <property type="protein sequence ID" value="PRY83102.1"/>
    <property type="molecule type" value="Genomic_DNA"/>
</dbReference>
<feature type="domain" description="N-acetyltransferase" evidence="1">
    <location>
        <begin position="1"/>
        <end position="127"/>
    </location>
</feature>
<name>A0A2T0W8R9_9LACT</name>
<keyword evidence="3" id="KW-1185">Reference proteome</keyword>
<gene>
    <name evidence="2" type="ORF">CLV38_1066</name>
</gene>
<evidence type="ECO:0000313" key="3">
    <source>
        <dbReference type="Proteomes" id="UP000238205"/>
    </source>
</evidence>
<dbReference type="PROSITE" id="PS51186">
    <property type="entry name" value="GNAT"/>
    <property type="match status" value="1"/>
</dbReference>
<dbReference type="GO" id="GO:0016747">
    <property type="term" value="F:acyltransferase activity, transferring groups other than amino-acyl groups"/>
    <property type="evidence" value="ECO:0007669"/>
    <property type="project" value="InterPro"/>
</dbReference>
<evidence type="ECO:0000313" key="2">
    <source>
        <dbReference type="EMBL" id="PRY83102.1"/>
    </source>
</evidence>
<protein>
    <submittedName>
        <fullName evidence="2">Acetyltransferase (GNAT) family protein</fullName>
    </submittedName>
</protein>
<organism evidence="2 3">
    <name type="scientific">Alkalibacterium olivapovliticus</name>
    <dbReference type="NCBI Taxonomy" id="99907"/>
    <lineage>
        <taxon>Bacteria</taxon>
        <taxon>Bacillati</taxon>
        <taxon>Bacillota</taxon>
        <taxon>Bacilli</taxon>
        <taxon>Lactobacillales</taxon>
        <taxon>Carnobacteriaceae</taxon>
        <taxon>Alkalibacterium</taxon>
    </lineage>
</organism>
<sequence length="279" mass="31521">MIIDYDEQYAQDVSRLLKDNTARLVWGNNAEKTVVAITSGKVVGVASLYTNEIHPNRDYIGVYVDTVYRRQGLGTDLVNELKEKTDTSDFQAAISSKNKEGTLFLKSLEFKLARKCYTPDLKKVSATRSTVVKGVVRSVEQVDETVKVQLVSLQLENYKLTHKAINPLNETISVISWRNLIFEELDQRQSMLLIANNRIEAYILCYGIEDNDEIEIGYIGGRESEAIKSYLPFYTKVIDGLISQYNTVSIEADTVDPFAYAAVNCYEYDPGESLDTYVT</sequence>
<accession>A0A2T0W8R9</accession>
<dbReference type="RefSeq" id="WP_106191933.1">
    <property type="nucleotide sequence ID" value="NZ_PVTO01000006.1"/>
</dbReference>
<keyword evidence="2" id="KW-0808">Transferase</keyword>
<evidence type="ECO:0000259" key="1">
    <source>
        <dbReference type="PROSITE" id="PS51186"/>
    </source>
</evidence>